<dbReference type="OrthoDB" id="5374349at2759"/>
<dbReference type="AlphaFoldDB" id="A0A072Q728"/>
<dbReference type="HOGENOM" id="CLU_744010_0_0_1"/>
<proteinExistence type="predicted"/>
<dbReference type="Proteomes" id="UP000027920">
    <property type="component" value="Unassembled WGS sequence"/>
</dbReference>
<dbReference type="RefSeq" id="XP_013266325.1">
    <property type="nucleotide sequence ID" value="XM_013410871.1"/>
</dbReference>
<dbReference type="VEuPathDB" id="FungiDB:A1O9_01713"/>
<protein>
    <recommendedName>
        <fullName evidence="4">RRM domain-containing protein</fullName>
    </recommendedName>
</protein>
<dbReference type="STRING" id="1182545.A0A072Q728"/>
<evidence type="ECO:0000256" key="1">
    <source>
        <dbReference type="SAM" id="MobiDB-lite"/>
    </source>
</evidence>
<sequence length="377" mass="41558">MAKANTAVSFDSIIAADRRKKNEALANEIFGKKKDKKSARSNPRTSDLASRITKTARSNRIASALNSGQANVIPTQPRTIGQGFSIKGKAGPFVVEARNFAPGTTAADIESALADEILDSTGSSALLSCRLVSTTPTVIAEMTFTEKYIADRVISMYDQQKADGRILRLSLKSSTSSIHAPQVKQTDLIDSTGPAPLDPAPDPVHDNAMDGVELANEPSAAAYDDRNDHDSRHGEPDVQDSRYGFDDSQAEQQDERRNEPRRDRDRDRDRDYERERERDRDRDRNRERDHDRYERRQDRGSYRQNDRPSSYNTRTSHYGNGVGAGAAPGSLPQRGFYNGGQGGFRGGGPGRMYSDEMMRGGWRGGGFGGGYRGRGGY</sequence>
<accession>A0A072Q728</accession>
<feature type="compositionally biased region" description="Polar residues" evidence="1">
    <location>
        <begin position="40"/>
        <end position="53"/>
    </location>
</feature>
<feature type="region of interest" description="Disordered" evidence="1">
    <location>
        <begin position="222"/>
        <end position="351"/>
    </location>
</feature>
<dbReference type="GeneID" id="25276659"/>
<feature type="compositionally biased region" description="Basic and acidic residues" evidence="1">
    <location>
        <begin position="223"/>
        <end position="245"/>
    </location>
</feature>
<evidence type="ECO:0000313" key="2">
    <source>
        <dbReference type="EMBL" id="KEF63735.1"/>
    </source>
</evidence>
<feature type="compositionally biased region" description="Polar residues" evidence="1">
    <location>
        <begin position="307"/>
        <end position="318"/>
    </location>
</feature>
<reference evidence="2 3" key="1">
    <citation type="submission" date="2013-03" db="EMBL/GenBank/DDBJ databases">
        <title>The Genome Sequence of Exophiala aquamarina CBS 119918.</title>
        <authorList>
            <consortium name="The Broad Institute Genomics Platform"/>
            <person name="Cuomo C."/>
            <person name="de Hoog S."/>
            <person name="Gorbushina A."/>
            <person name="Walker B."/>
            <person name="Young S.K."/>
            <person name="Zeng Q."/>
            <person name="Gargeya S."/>
            <person name="Fitzgerald M."/>
            <person name="Haas B."/>
            <person name="Abouelleil A."/>
            <person name="Allen A.W."/>
            <person name="Alvarado L."/>
            <person name="Arachchi H.M."/>
            <person name="Berlin A.M."/>
            <person name="Chapman S.B."/>
            <person name="Gainer-Dewar J."/>
            <person name="Goldberg J."/>
            <person name="Griggs A."/>
            <person name="Gujja S."/>
            <person name="Hansen M."/>
            <person name="Howarth C."/>
            <person name="Imamovic A."/>
            <person name="Ireland A."/>
            <person name="Larimer J."/>
            <person name="McCowan C."/>
            <person name="Murphy C."/>
            <person name="Pearson M."/>
            <person name="Poon T.W."/>
            <person name="Priest M."/>
            <person name="Roberts A."/>
            <person name="Saif S."/>
            <person name="Shea T."/>
            <person name="Sisk P."/>
            <person name="Sykes S."/>
            <person name="Wortman J."/>
            <person name="Nusbaum C."/>
            <person name="Birren B."/>
        </authorList>
    </citation>
    <scope>NUCLEOTIDE SEQUENCE [LARGE SCALE GENOMIC DNA]</scope>
    <source>
        <strain evidence="2 3">CBS 119918</strain>
    </source>
</reference>
<name>A0A072Q728_9EURO</name>
<evidence type="ECO:0000313" key="3">
    <source>
        <dbReference type="Proteomes" id="UP000027920"/>
    </source>
</evidence>
<comment type="caution">
    <text evidence="2">The sequence shown here is derived from an EMBL/GenBank/DDBJ whole genome shotgun (WGS) entry which is preliminary data.</text>
</comment>
<dbReference type="EMBL" id="AMGV01000001">
    <property type="protein sequence ID" value="KEF63735.1"/>
    <property type="molecule type" value="Genomic_DNA"/>
</dbReference>
<evidence type="ECO:0008006" key="4">
    <source>
        <dbReference type="Google" id="ProtNLM"/>
    </source>
</evidence>
<feature type="region of interest" description="Disordered" evidence="1">
    <location>
        <begin position="27"/>
        <end position="53"/>
    </location>
</feature>
<feature type="compositionally biased region" description="Basic and acidic residues" evidence="1">
    <location>
        <begin position="253"/>
        <end position="306"/>
    </location>
</feature>
<feature type="compositionally biased region" description="Gly residues" evidence="1">
    <location>
        <begin position="337"/>
        <end position="350"/>
    </location>
</feature>
<keyword evidence="3" id="KW-1185">Reference proteome</keyword>
<feature type="compositionally biased region" description="Polar residues" evidence="1">
    <location>
        <begin position="174"/>
        <end position="189"/>
    </location>
</feature>
<gene>
    <name evidence="2" type="ORF">A1O9_01713</name>
</gene>
<organism evidence="2 3">
    <name type="scientific">Exophiala aquamarina CBS 119918</name>
    <dbReference type="NCBI Taxonomy" id="1182545"/>
    <lineage>
        <taxon>Eukaryota</taxon>
        <taxon>Fungi</taxon>
        <taxon>Dikarya</taxon>
        <taxon>Ascomycota</taxon>
        <taxon>Pezizomycotina</taxon>
        <taxon>Eurotiomycetes</taxon>
        <taxon>Chaetothyriomycetidae</taxon>
        <taxon>Chaetothyriales</taxon>
        <taxon>Herpotrichiellaceae</taxon>
        <taxon>Exophiala</taxon>
    </lineage>
</organism>
<feature type="region of interest" description="Disordered" evidence="1">
    <location>
        <begin position="174"/>
        <end position="210"/>
    </location>
</feature>